<evidence type="ECO:0000256" key="8">
    <source>
        <dbReference type="ARBA" id="ARBA00023157"/>
    </source>
</evidence>
<evidence type="ECO:0000313" key="15">
    <source>
        <dbReference type="Proteomes" id="UP001303046"/>
    </source>
</evidence>
<feature type="domain" description="ShKT" evidence="12">
    <location>
        <begin position="330"/>
        <end position="364"/>
    </location>
</feature>
<evidence type="ECO:0000256" key="4">
    <source>
        <dbReference type="ARBA" id="ARBA00022801"/>
    </source>
</evidence>
<evidence type="ECO:0000256" key="1">
    <source>
        <dbReference type="ARBA" id="ARBA00002657"/>
    </source>
</evidence>
<dbReference type="Proteomes" id="UP001303046">
    <property type="component" value="Unassembled WGS sequence"/>
</dbReference>
<dbReference type="Gene3D" id="3.40.390.10">
    <property type="entry name" value="Collagenase (Catalytic Domain)"/>
    <property type="match status" value="1"/>
</dbReference>
<dbReference type="PANTHER" id="PTHR10127">
    <property type="entry name" value="DISCOIDIN, CUB, EGF, LAMININ , AND ZINC METALLOPROTEASE DOMAIN CONTAINING"/>
    <property type="match status" value="1"/>
</dbReference>
<comment type="function">
    <text evidence="1">Metalloprotease.</text>
</comment>
<feature type="binding site" evidence="10">
    <location>
        <position position="193"/>
    </location>
    <ligand>
        <name>Zn(2+)</name>
        <dbReference type="ChEBI" id="CHEBI:29105"/>
        <note>catalytic</note>
    </ligand>
</feature>
<dbReference type="EC" id="3.4.24.-" evidence="11"/>
<keyword evidence="4 10" id="KW-0378">Hydrolase</keyword>
<dbReference type="InterPro" id="IPR001506">
    <property type="entry name" value="Peptidase_M12A"/>
</dbReference>
<feature type="disulfide bond" evidence="9">
    <location>
        <begin position="330"/>
        <end position="364"/>
    </location>
</feature>
<comment type="caution">
    <text evidence="9">Lacks conserved residue(s) required for the propagation of feature annotation.</text>
</comment>
<dbReference type="PROSITE" id="PS51670">
    <property type="entry name" value="SHKT"/>
    <property type="match status" value="1"/>
</dbReference>
<feature type="signal peptide" evidence="11">
    <location>
        <begin position="1"/>
        <end position="19"/>
    </location>
</feature>
<protein>
    <recommendedName>
        <fullName evidence="11">Metalloendopeptidase</fullName>
        <ecNumber evidence="11">3.4.24.-</ecNumber>
    </recommendedName>
</protein>
<evidence type="ECO:0000256" key="3">
    <source>
        <dbReference type="ARBA" id="ARBA00022723"/>
    </source>
</evidence>
<dbReference type="CDD" id="cd04280">
    <property type="entry name" value="ZnMc_astacin_like"/>
    <property type="match status" value="1"/>
</dbReference>
<dbReference type="PRINTS" id="PR00480">
    <property type="entry name" value="ASTACIN"/>
</dbReference>
<dbReference type="InterPro" id="IPR003582">
    <property type="entry name" value="ShKT_dom"/>
</dbReference>
<keyword evidence="3 10" id="KW-0479">Metal-binding</keyword>
<feature type="binding site" evidence="10">
    <location>
        <position position="199"/>
    </location>
    <ligand>
        <name>Zn(2+)</name>
        <dbReference type="ChEBI" id="CHEBI:29105"/>
        <note>catalytic</note>
    </ligand>
</feature>
<comment type="cofactor">
    <cofactor evidence="10 11">
        <name>Zn(2+)</name>
        <dbReference type="ChEBI" id="CHEBI:29105"/>
    </cofactor>
    <text evidence="10 11">Binds 1 zinc ion per subunit.</text>
</comment>
<keyword evidence="15" id="KW-1185">Reference proteome</keyword>
<gene>
    <name evidence="14" type="primary">Necator_chrIV.g14494</name>
    <name evidence="14" type="ORF">RB195_001200</name>
</gene>
<dbReference type="PANTHER" id="PTHR10127:SF883">
    <property type="entry name" value="ZINC METALLOPROTEINASE NAS-8"/>
    <property type="match status" value="1"/>
</dbReference>
<evidence type="ECO:0000256" key="6">
    <source>
        <dbReference type="ARBA" id="ARBA00023049"/>
    </source>
</evidence>
<evidence type="ECO:0000256" key="7">
    <source>
        <dbReference type="ARBA" id="ARBA00023145"/>
    </source>
</evidence>
<reference evidence="14 15" key="1">
    <citation type="submission" date="2023-08" db="EMBL/GenBank/DDBJ databases">
        <title>A Necator americanus chromosomal reference genome.</title>
        <authorList>
            <person name="Ilik V."/>
            <person name="Petrzelkova K.J."/>
            <person name="Pardy F."/>
            <person name="Fuh T."/>
            <person name="Niatou-Singa F.S."/>
            <person name="Gouil Q."/>
            <person name="Baker L."/>
            <person name="Ritchie M.E."/>
            <person name="Jex A.R."/>
            <person name="Gazzola D."/>
            <person name="Li H."/>
            <person name="Toshio Fujiwara R."/>
            <person name="Zhan B."/>
            <person name="Aroian R.V."/>
            <person name="Pafco B."/>
            <person name="Schwarz E.M."/>
        </authorList>
    </citation>
    <scope>NUCLEOTIDE SEQUENCE [LARGE SCALE GENOMIC DNA]</scope>
    <source>
        <strain evidence="14 15">Aroian</strain>
        <tissue evidence="14">Whole animal</tissue>
    </source>
</reference>
<evidence type="ECO:0000256" key="11">
    <source>
        <dbReference type="RuleBase" id="RU361183"/>
    </source>
</evidence>
<keyword evidence="11" id="KW-0732">Signal</keyword>
<feature type="binding site" evidence="10">
    <location>
        <position position="189"/>
    </location>
    <ligand>
        <name>Zn(2+)</name>
        <dbReference type="ChEBI" id="CHEBI:29105"/>
        <note>catalytic</note>
    </ligand>
</feature>
<name>A0ABR1DDZ7_NECAM</name>
<keyword evidence="5 10" id="KW-0862">Zinc</keyword>
<dbReference type="EMBL" id="JAVFWL010000004">
    <property type="protein sequence ID" value="KAK6748428.1"/>
    <property type="molecule type" value="Genomic_DNA"/>
</dbReference>
<dbReference type="InterPro" id="IPR006026">
    <property type="entry name" value="Peptidase_Metallo"/>
</dbReference>
<keyword evidence="6 10" id="KW-0482">Metalloprotease</keyword>
<organism evidence="14 15">
    <name type="scientific">Necator americanus</name>
    <name type="common">Human hookworm</name>
    <dbReference type="NCBI Taxonomy" id="51031"/>
    <lineage>
        <taxon>Eukaryota</taxon>
        <taxon>Metazoa</taxon>
        <taxon>Ecdysozoa</taxon>
        <taxon>Nematoda</taxon>
        <taxon>Chromadorea</taxon>
        <taxon>Rhabditida</taxon>
        <taxon>Rhabditina</taxon>
        <taxon>Rhabditomorpha</taxon>
        <taxon>Strongyloidea</taxon>
        <taxon>Ancylostomatidae</taxon>
        <taxon>Bunostominae</taxon>
        <taxon>Necator</taxon>
    </lineage>
</organism>
<comment type="caution">
    <text evidence="14">The sequence shown here is derived from an EMBL/GenBank/DDBJ whole genome shotgun (WGS) entry which is preliminary data.</text>
</comment>
<evidence type="ECO:0000256" key="9">
    <source>
        <dbReference type="PROSITE-ProRule" id="PRU01005"/>
    </source>
</evidence>
<evidence type="ECO:0000256" key="5">
    <source>
        <dbReference type="ARBA" id="ARBA00022833"/>
    </source>
</evidence>
<feature type="domain" description="Peptidase M12A" evidence="13">
    <location>
        <begin position="98"/>
        <end position="293"/>
    </location>
</feature>
<keyword evidence="7" id="KW-0865">Zymogen</keyword>
<evidence type="ECO:0000259" key="13">
    <source>
        <dbReference type="PROSITE" id="PS51864"/>
    </source>
</evidence>
<dbReference type="Pfam" id="PF01400">
    <property type="entry name" value="Astacin"/>
    <property type="match status" value="1"/>
</dbReference>
<sequence length="615" mass="69536">MRIFFLLLFVVINVQESVASEQEDVQTFLTLDDFQRELDDEEVFLTDQDFRNAELLTRNNSTVLPPSRLLSRQSFLHGDIRGKAAWKLKIRRKGARRNGVITGVKKWPNGRIPYMISGQYTERERAVLARSFQEYHKKTCIRFVPRSPLDRDYLYIGKIDGCFSDVGRAGGRQELSLDDGCLQYDTAIHELMHSIGFYHEHERWDRDSHIRILWQNIDRDAYDQFGKVDLSESSYYGQMYDYYSIMHYDSLAFSKNGLETMVARRPEMTVVIGSAIDFSPTDVLKMNLMYQCGTNIVPNAVDAESVSLPVPPPSPPIPAHTSHDIGDDDCNDKTNLCWRWLDRCGSFFFEKIMKEFCALSCGYCTPKSSVGATSKAAKGASASYLQLGPIISADNAPQRTFPSKVRVVIKSRKPGTAPRPAFVSADFSRTGQRGLPGIPPALVLTFVDYVRHFESVETIAVRSALVNQGVEASHVSAKSFAAIDAPLGYSFWIMKSLVWEEKDICVGGRLLSKAPLADNVVLFSRSTNETEMMLKELNETGKRIGLQINRKRTQFMKSAYCDDGGVQREGSKIVETSFTVYFGLSMNMENDVNEELNRRRIATLSFASLKELRTK</sequence>
<evidence type="ECO:0000256" key="2">
    <source>
        <dbReference type="ARBA" id="ARBA00022670"/>
    </source>
</evidence>
<feature type="active site" evidence="10">
    <location>
        <position position="190"/>
    </location>
</feature>
<keyword evidence="8 9" id="KW-1015">Disulfide bond</keyword>
<dbReference type="InterPro" id="IPR024079">
    <property type="entry name" value="MetalloPept_cat_dom_sf"/>
</dbReference>
<evidence type="ECO:0000313" key="14">
    <source>
        <dbReference type="EMBL" id="KAK6748428.1"/>
    </source>
</evidence>
<proteinExistence type="predicted"/>
<dbReference type="SMART" id="SM00254">
    <property type="entry name" value="ShKT"/>
    <property type="match status" value="1"/>
</dbReference>
<dbReference type="PROSITE" id="PS51864">
    <property type="entry name" value="ASTACIN"/>
    <property type="match status" value="1"/>
</dbReference>
<keyword evidence="2 10" id="KW-0645">Protease</keyword>
<dbReference type="SUPFAM" id="SSF55486">
    <property type="entry name" value="Metalloproteases ('zincins'), catalytic domain"/>
    <property type="match status" value="1"/>
</dbReference>
<dbReference type="Pfam" id="PF01549">
    <property type="entry name" value="ShK"/>
    <property type="match status" value="1"/>
</dbReference>
<feature type="chain" id="PRO_5045001167" description="Metalloendopeptidase" evidence="11">
    <location>
        <begin position="20"/>
        <end position="615"/>
    </location>
</feature>
<evidence type="ECO:0000256" key="10">
    <source>
        <dbReference type="PROSITE-ProRule" id="PRU01211"/>
    </source>
</evidence>
<accession>A0ABR1DDZ7</accession>
<evidence type="ECO:0000259" key="12">
    <source>
        <dbReference type="PROSITE" id="PS51670"/>
    </source>
</evidence>
<dbReference type="SMART" id="SM00235">
    <property type="entry name" value="ZnMc"/>
    <property type="match status" value="1"/>
</dbReference>
<dbReference type="InterPro" id="IPR034035">
    <property type="entry name" value="Astacin-like_dom"/>
</dbReference>